<organism evidence="2 3">
    <name type="scientific">Orbilia brochopaga</name>
    <dbReference type="NCBI Taxonomy" id="3140254"/>
    <lineage>
        <taxon>Eukaryota</taxon>
        <taxon>Fungi</taxon>
        <taxon>Dikarya</taxon>
        <taxon>Ascomycota</taxon>
        <taxon>Pezizomycotina</taxon>
        <taxon>Orbiliomycetes</taxon>
        <taxon>Orbiliales</taxon>
        <taxon>Orbiliaceae</taxon>
        <taxon>Orbilia</taxon>
    </lineage>
</organism>
<feature type="region of interest" description="Disordered" evidence="1">
    <location>
        <begin position="1"/>
        <end position="20"/>
    </location>
</feature>
<feature type="compositionally biased region" description="Basic and acidic residues" evidence="1">
    <location>
        <begin position="394"/>
        <end position="406"/>
    </location>
</feature>
<feature type="region of interest" description="Disordered" evidence="1">
    <location>
        <begin position="364"/>
        <end position="448"/>
    </location>
</feature>
<protein>
    <submittedName>
        <fullName evidence="2">Uncharacterized protein</fullName>
    </submittedName>
</protein>
<dbReference type="Proteomes" id="UP001375240">
    <property type="component" value="Unassembled WGS sequence"/>
</dbReference>
<feature type="region of interest" description="Disordered" evidence="1">
    <location>
        <begin position="812"/>
        <end position="834"/>
    </location>
</feature>
<name>A0AAV9V2J0_9PEZI</name>
<evidence type="ECO:0000256" key="1">
    <source>
        <dbReference type="SAM" id="MobiDB-lite"/>
    </source>
</evidence>
<feature type="compositionally biased region" description="Basic residues" evidence="1">
    <location>
        <begin position="371"/>
        <end position="382"/>
    </location>
</feature>
<feature type="region of interest" description="Disordered" evidence="1">
    <location>
        <begin position="25"/>
        <end position="87"/>
    </location>
</feature>
<feature type="compositionally biased region" description="Pro residues" evidence="1">
    <location>
        <begin position="53"/>
        <end position="66"/>
    </location>
</feature>
<sequence length="834" mass="91549">MARGRRSKAGKKHPSGTEKALQKILGEGQAAATASTSQFRSRARGTVAGAPAAAPPPEPPAAPPSEPSAAIETHQTPENGGPSDVPEYTIWLAEGPIINVRKALFESKQREDGVLGDKVPERASITTTSGFTQSVLIKRLKLTQNKKTAKGLVATVVRAMNRIGNADTRKNIIKLMGFASKMPLIATAHGNPHQGAGSLYKHGIGVGPYLNVPIYIERSSNPANDDYLFRPNGIPFGTIPNDYPAFKALNWSIPAQTLDLFNKGSITEDWTSSWPFLVHTIFNESYLAGNQIILWVNDGRLCWATIDGPDPFNISLQTTKNAWPRFHSFHMQDGHGLCKECLKEMDEHEIADFTPTLGFPSVSKPHSYRATMKRKKKAKSKRGGTQGNEQAIDQQKDTDKKGKEKVSQAAEEPCPIRSVAGKSRERKVVDSSPETKKSRSRAVPASAKNRPAYIDIDIVTPLDSNSGPTISVATSSGTSFPPVAVPPPQTARPMDQRSSPTPKITTNRDIYEHLRSQRVELSIGIGRFVIDAIKAGKRCFIDVSLDGRIELGHWGDIFPMEHGRKHYGHNFINDMMAKPDNGPTIEVCTAPVVRIVDRQFRDTNGYKRDIEFPPSIAYQPMFKDVEMVEHHVSEPKGKGKKAATEPVFQHVSFGSLNYRIKQGVRDDYHDVEILAQDIVAALDVCDEAQTTLLDLNKHYKPTHQAAPQAPHIPHPSGFTYTAQTAGPSARATAKKERDGVLVPAAGIPQPNVLDGSFLHQKEELLQLLKEIPPGYKPENMGFDKHFKVMNSTLKELQKNMEHVQEIVRDTLRNTPAHLLQPAGGKGTGNKGKGK</sequence>
<evidence type="ECO:0000313" key="2">
    <source>
        <dbReference type="EMBL" id="KAK6353644.1"/>
    </source>
</evidence>
<dbReference type="AlphaFoldDB" id="A0AAV9V2J0"/>
<evidence type="ECO:0000313" key="3">
    <source>
        <dbReference type="Proteomes" id="UP001375240"/>
    </source>
</evidence>
<reference evidence="2 3" key="1">
    <citation type="submission" date="2019-10" db="EMBL/GenBank/DDBJ databases">
        <authorList>
            <person name="Palmer J.M."/>
        </authorList>
    </citation>
    <scope>NUCLEOTIDE SEQUENCE [LARGE SCALE GENOMIC DNA]</scope>
    <source>
        <strain evidence="2 3">TWF696</strain>
    </source>
</reference>
<keyword evidence="3" id="KW-1185">Reference proteome</keyword>
<feature type="compositionally biased region" description="Basic and acidic residues" evidence="1">
    <location>
        <begin position="422"/>
        <end position="437"/>
    </location>
</feature>
<gene>
    <name evidence="2" type="ORF">TWF696_005606</name>
</gene>
<feature type="compositionally biased region" description="Basic residues" evidence="1">
    <location>
        <begin position="1"/>
        <end position="14"/>
    </location>
</feature>
<comment type="caution">
    <text evidence="2">The sequence shown here is derived from an EMBL/GenBank/DDBJ whole genome shotgun (WGS) entry which is preliminary data.</text>
</comment>
<accession>A0AAV9V2J0</accession>
<dbReference type="EMBL" id="JAVHNQ010000003">
    <property type="protein sequence ID" value="KAK6353644.1"/>
    <property type="molecule type" value="Genomic_DNA"/>
</dbReference>
<feature type="compositionally biased region" description="Gly residues" evidence="1">
    <location>
        <begin position="823"/>
        <end position="834"/>
    </location>
</feature>
<proteinExistence type="predicted"/>